<dbReference type="EMBL" id="LLXL01000072">
    <property type="protein sequence ID" value="PKK78728.1"/>
    <property type="molecule type" value="Genomic_DNA"/>
</dbReference>
<name>A0A2N1NXU8_9GLOM</name>
<evidence type="ECO:0000313" key="3">
    <source>
        <dbReference type="Proteomes" id="UP000233469"/>
    </source>
</evidence>
<proteinExistence type="predicted"/>
<comment type="caution">
    <text evidence="2">The sequence shown here is derived from an EMBL/GenBank/DDBJ whole genome shotgun (WGS) entry which is preliminary data.</text>
</comment>
<dbReference type="Gene3D" id="3.30.710.10">
    <property type="entry name" value="Potassium Channel Kv1.1, Chain A"/>
    <property type="match status" value="1"/>
</dbReference>
<protein>
    <recommendedName>
        <fullName evidence="1">BTB domain-containing protein</fullName>
    </recommendedName>
</protein>
<evidence type="ECO:0000259" key="1">
    <source>
        <dbReference type="Pfam" id="PF00651"/>
    </source>
</evidence>
<reference evidence="2 3" key="1">
    <citation type="submission" date="2016-04" db="EMBL/GenBank/DDBJ databases">
        <title>Genome analyses suggest a sexual origin of heterokaryosis in a supposedly ancient asexual fungus.</title>
        <authorList>
            <person name="Ropars J."/>
            <person name="Sedzielewska K."/>
            <person name="Noel J."/>
            <person name="Charron P."/>
            <person name="Farinelli L."/>
            <person name="Marton T."/>
            <person name="Kruger M."/>
            <person name="Pelin A."/>
            <person name="Brachmann A."/>
            <person name="Corradi N."/>
        </authorList>
    </citation>
    <scope>NUCLEOTIDE SEQUENCE [LARGE SCALE GENOMIC DNA]</scope>
    <source>
        <strain evidence="2 3">C2</strain>
    </source>
</reference>
<dbReference type="Pfam" id="PF00651">
    <property type="entry name" value="BTB"/>
    <property type="match status" value="1"/>
</dbReference>
<dbReference type="VEuPathDB" id="FungiDB:RhiirA1_530258"/>
<evidence type="ECO:0000313" key="2">
    <source>
        <dbReference type="EMBL" id="PKK78728.1"/>
    </source>
</evidence>
<feature type="domain" description="BTB" evidence="1">
    <location>
        <begin position="27"/>
        <end position="66"/>
    </location>
</feature>
<dbReference type="AlphaFoldDB" id="A0A2N1NXU8"/>
<reference evidence="2 3" key="2">
    <citation type="submission" date="2017-10" db="EMBL/GenBank/DDBJ databases">
        <title>Extensive intraspecific genome diversity in a model arbuscular mycorrhizal fungus.</title>
        <authorList>
            <person name="Chen E.C.H."/>
            <person name="Morin E."/>
            <person name="Baudet D."/>
            <person name="Noel J."/>
            <person name="Ndikumana S."/>
            <person name="Charron P."/>
            <person name="St-Onge C."/>
            <person name="Giorgi J."/>
            <person name="Grigoriev I.V."/>
            <person name="Roux C."/>
            <person name="Martin F.M."/>
            <person name="Corradi N."/>
        </authorList>
    </citation>
    <scope>NUCLEOTIDE SEQUENCE [LARGE SCALE GENOMIC DNA]</scope>
    <source>
        <strain evidence="2 3">C2</strain>
    </source>
</reference>
<dbReference type="SUPFAM" id="SSF54695">
    <property type="entry name" value="POZ domain"/>
    <property type="match status" value="1"/>
</dbReference>
<dbReference type="InterPro" id="IPR011333">
    <property type="entry name" value="SKP1/BTB/POZ_sf"/>
</dbReference>
<dbReference type="VEuPathDB" id="FungiDB:FUN_008185"/>
<sequence length="67" mass="7674">MTNLTKPITKQIIKTRGESLENDLRALLYNERFFDIKLKCSNGIVLGACKNILSARSNVFNNFIQQK</sequence>
<dbReference type="InterPro" id="IPR000210">
    <property type="entry name" value="BTB/POZ_dom"/>
</dbReference>
<feature type="non-terminal residue" evidence="2">
    <location>
        <position position="67"/>
    </location>
</feature>
<dbReference type="VEuPathDB" id="FungiDB:RhiirFUN_008551"/>
<organism evidence="2 3">
    <name type="scientific">Rhizophagus irregularis</name>
    <dbReference type="NCBI Taxonomy" id="588596"/>
    <lineage>
        <taxon>Eukaryota</taxon>
        <taxon>Fungi</taxon>
        <taxon>Fungi incertae sedis</taxon>
        <taxon>Mucoromycota</taxon>
        <taxon>Glomeromycotina</taxon>
        <taxon>Glomeromycetes</taxon>
        <taxon>Glomerales</taxon>
        <taxon>Glomeraceae</taxon>
        <taxon>Rhizophagus</taxon>
    </lineage>
</organism>
<gene>
    <name evidence="2" type="ORF">RhiirC2_729014</name>
</gene>
<dbReference type="Proteomes" id="UP000233469">
    <property type="component" value="Unassembled WGS sequence"/>
</dbReference>
<accession>A0A2N1NXU8</accession>